<comment type="similarity">
    <text evidence="1">Belongs to the class A bacterial acid phosphatase family.</text>
</comment>
<keyword evidence="1" id="KW-0378">Hydrolase</keyword>
<dbReference type="InterPro" id="IPR000326">
    <property type="entry name" value="PAP2/HPO"/>
</dbReference>
<dbReference type="PIRSF" id="PIRSF000897">
    <property type="entry name" value="Acid_Ptase_ClsA"/>
    <property type="match status" value="1"/>
</dbReference>
<evidence type="ECO:0000313" key="5">
    <source>
        <dbReference type="Proteomes" id="UP001598130"/>
    </source>
</evidence>
<organism evidence="4 5">
    <name type="scientific">Phenylobacterium ferrooxidans</name>
    <dbReference type="NCBI Taxonomy" id="2982689"/>
    <lineage>
        <taxon>Bacteria</taxon>
        <taxon>Pseudomonadati</taxon>
        <taxon>Pseudomonadota</taxon>
        <taxon>Alphaproteobacteria</taxon>
        <taxon>Caulobacterales</taxon>
        <taxon>Caulobacteraceae</taxon>
        <taxon>Phenylobacterium</taxon>
    </lineage>
</organism>
<name>A0ABW6CR79_9CAUL</name>
<dbReference type="Pfam" id="PF01569">
    <property type="entry name" value="PAP2"/>
    <property type="match status" value="1"/>
</dbReference>
<dbReference type="SMART" id="SM00014">
    <property type="entry name" value="acidPPc"/>
    <property type="match status" value="1"/>
</dbReference>
<dbReference type="InterPro" id="IPR036938">
    <property type="entry name" value="PAP2/HPO_sf"/>
</dbReference>
<feature type="signal peptide" evidence="2">
    <location>
        <begin position="1"/>
        <end position="22"/>
    </location>
</feature>
<dbReference type="RefSeq" id="WP_377370052.1">
    <property type="nucleotide sequence ID" value="NZ_JAOTJD010000018.1"/>
</dbReference>
<reference evidence="4 5" key="1">
    <citation type="submission" date="2022-09" db="EMBL/GenBank/DDBJ databases">
        <title>New species of Phenylobacterium.</title>
        <authorList>
            <person name="Mieszkin S."/>
        </authorList>
    </citation>
    <scope>NUCLEOTIDE SEQUENCE [LARGE SCALE GENOMIC DNA]</scope>
    <source>
        <strain evidence="4 5">HK31-G</strain>
    </source>
</reference>
<proteinExistence type="inferred from homology"/>
<dbReference type="Gene3D" id="1.20.144.10">
    <property type="entry name" value="Phosphatidic acid phosphatase type 2/haloperoxidase"/>
    <property type="match status" value="1"/>
</dbReference>
<feature type="domain" description="Phosphatidic acid phosphatase type 2/haloperoxidase" evidence="3">
    <location>
        <begin position="119"/>
        <end position="230"/>
    </location>
</feature>
<dbReference type="EC" id="3.1.3.2" evidence="1"/>
<gene>
    <name evidence="4" type="ORF">OCL97_10715</name>
</gene>
<evidence type="ECO:0000256" key="2">
    <source>
        <dbReference type="SAM" id="SignalP"/>
    </source>
</evidence>
<comment type="catalytic activity">
    <reaction evidence="1">
        <text>a phosphate monoester + H2O = an alcohol + phosphate</text>
        <dbReference type="Rhea" id="RHEA:15017"/>
        <dbReference type="ChEBI" id="CHEBI:15377"/>
        <dbReference type="ChEBI" id="CHEBI:30879"/>
        <dbReference type="ChEBI" id="CHEBI:43474"/>
        <dbReference type="ChEBI" id="CHEBI:67140"/>
        <dbReference type="EC" id="3.1.3.2"/>
    </reaction>
</comment>
<dbReference type="Proteomes" id="UP001598130">
    <property type="component" value="Unassembled WGS sequence"/>
</dbReference>
<comment type="caution">
    <text evidence="4">The sequence shown here is derived from an EMBL/GenBank/DDBJ whole genome shotgun (WGS) entry which is preliminary data.</text>
</comment>
<evidence type="ECO:0000256" key="1">
    <source>
        <dbReference type="PIRNR" id="PIRNR000897"/>
    </source>
</evidence>
<keyword evidence="2" id="KW-0732">Signal</keyword>
<keyword evidence="5" id="KW-1185">Reference proteome</keyword>
<dbReference type="InterPro" id="IPR001011">
    <property type="entry name" value="Acid_Pase_classA_bac"/>
</dbReference>
<dbReference type="CDD" id="cd03397">
    <property type="entry name" value="PAP2_acid_phosphatase"/>
    <property type="match status" value="1"/>
</dbReference>
<evidence type="ECO:0000259" key="3">
    <source>
        <dbReference type="SMART" id="SM00014"/>
    </source>
</evidence>
<sequence>MRRTLIGLSLTGVLAAASVALAQPAPAVAPSPPRGLPTGYLNAQTWPAAALILPPAPATGSAREAEDQAVFKATRSLEGSPRWSLAQNDVPSLPANMLTSFSCAVGVQMSPDATPKMMSMLTRMGIDASRQVSSVKDVFKRQRPYLIAGEGNICAPKTESLAASPDYPSGHATWGWAVAMFLAELAPDQATPILMRGRAFGESRVVCGVHSVSAVEAGRTNAGAILATWRGDPAFRADLEGVRAELEALRKTGAKPDAAMCKAEAEQTAKTPW</sequence>
<feature type="chain" id="PRO_5046480550" description="Acid phosphatase" evidence="2">
    <location>
        <begin position="23"/>
        <end position="273"/>
    </location>
</feature>
<protein>
    <recommendedName>
        <fullName evidence="1">Acid phosphatase</fullName>
        <ecNumber evidence="1">3.1.3.2</ecNumber>
    </recommendedName>
</protein>
<evidence type="ECO:0000313" key="4">
    <source>
        <dbReference type="EMBL" id="MFD3264427.1"/>
    </source>
</evidence>
<accession>A0ABW6CR79</accession>
<dbReference type="SUPFAM" id="SSF48317">
    <property type="entry name" value="Acid phosphatase/Vanadium-dependent haloperoxidase"/>
    <property type="match status" value="1"/>
</dbReference>
<dbReference type="PRINTS" id="PR00483">
    <property type="entry name" value="BACPHPHTASE"/>
</dbReference>
<dbReference type="EMBL" id="JAOTJD010000018">
    <property type="protein sequence ID" value="MFD3264427.1"/>
    <property type="molecule type" value="Genomic_DNA"/>
</dbReference>